<dbReference type="Proteomes" id="UP000474042">
    <property type="component" value="Unassembled WGS sequence"/>
</dbReference>
<dbReference type="Pfam" id="PF13286">
    <property type="entry name" value="HD_assoc"/>
    <property type="match status" value="1"/>
</dbReference>
<dbReference type="InterPro" id="IPR051094">
    <property type="entry name" value="Diverse_Catalytic_Enzymes"/>
</dbReference>
<evidence type="ECO:0000256" key="1">
    <source>
        <dbReference type="ARBA" id="ARBA00022801"/>
    </source>
</evidence>
<dbReference type="EMBL" id="CP040626">
    <property type="protein sequence ID" value="QMW92039.1"/>
    <property type="molecule type" value="Genomic_DNA"/>
</dbReference>
<evidence type="ECO:0000313" key="5">
    <source>
        <dbReference type="Proteomes" id="UP000474042"/>
    </source>
</evidence>
<evidence type="ECO:0000259" key="2">
    <source>
        <dbReference type="PROSITE" id="PS51831"/>
    </source>
</evidence>
<dbReference type="InterPro" id="IPR006674">
    <property type="entry name" value="HD_domain"/>
</dbReference>
<sequence length="341" mass="38833">MNVREKIESFESLTLINEAAFSKKSLGRIKYEEPDDMRTCYMHDRDRIIQSKSFRRLKHKTQVYIKTSGDHYRTRLTHTLEVSQVARNIGVGIGLNENLIEAIALGHDLGHVAFAHNGEEVLNNYLKDGFRHNEQSVRVVNKLENEGEGLNLTKEVINGILHHSGLGTTKDIITLEGIVVKVSDKMAYLNHDIDDSIRAGLLGIDDIPCEIVKVLGNNSSERLNILIKDFVNTSNNNLKNGILEIGLSKEINEAMIELRKFMFKNIYLGDTLKEERNKAKFILEQLIGHFEKYPDKMPSVYRKIVKEEGLQRGVADYIAGMSDDYCLLLFNKIFVPKMVVD</sequence>
<protein>
    <submittedName>
        <fullName evidence="3">Deoxyguanosinetriphosphate triphosphohydrolase</fullName>
    </submittedName>
</protein>
<dbReference type="RefSeq" id="WP_003429235.1">
    <property type="nucleotide sequence ID" value="NZ_AP019716.1"/>
</dbReference>
<dbReference type="Pfam" id="PF01966">
    <property type="entry name" value="HD"/>
    <property type="match status" value="1"/>
</dbReference>
<dbReference type="OrthoDB" id="9803619at2"/>
<dbReference type="NCBIfam" id="NF002329">
    <property type="entry name" value="PRK01286.1-4"/>
    <property type="match status" value="1"/>
</dbReference>
<dbReference type="PANTHER" id="PTHR35795">
    <property type="entry name" value="SLR1885 PROTEIN"/>
    <property type="match status" value="1"/>
</dbReference>
<evidence type="ECO:0000313" key="6">
    <source>
        <dbReference type="Proteomes" id="UP000515243"/>
    </source>
</evidence>
<dbReference type="InterPro" id="IPR026875">
    <property type="entry name" value="PHydrolase_assoc_dom"/>
</dbReference>
<dbReference type="AlphaFoldDB" id="A0A0Q0TZY1"/>
<dbReference type="GeneID" id="92945300"/>
<dbReference type="GO" id="GO:0016787">
    <property type="term" value="F:hydrolase activity"/>
    <property type="evidence" value="ECO:0007669"/>
    <property type="project" value="UniProtKB-KW"/>
</dbReference>
<dbReference type="InterPro" id="IPR003607">
    <property type="entry name" value="HD/PDEase_dom"/>
</dbReference>
<dbReference type="NCBIfam" id="NF002327">
    <property type="entry name" value="PRK01286.1-2"/>
    <property type="match status" value="1"/>
</dbReference>
<organism evidence="3 5">
    <name type="scientific">Clostridium butyricum</name>
    <dbReference type="NCBI Taxonomy" id="1492"/>
    <lineage>
        <taxon>Bacteria</taxon>
        <taxon>Bacillati</taxon>
        <taxon>Bacillota</taxon>
        <taxon>Clostridia</taxon>
        <taxon>Eubacteriales</taxon>
        <taxon>Clostridiaceae</taxon>
        <taxon>Clostridium</taxon>
    </lineage>
</organism>
<accession>A0A0Q0TZY1</accession>
<dbReference type="SUPFAM" id="SSF109604">
    <property type="entry name" value="HD-domain/PDEase-like"/>
    <property type="match status" value="1"/>
</dbReference>
<evidence type="ECO:0000313" key="4">
    <source>
        <dbReference type="EMBL" id="QMW92039.1"/>
    </source>
</evidence>
<name>A0A0Q0TZY1_CLOBU</name>
<reference evidence="4 6" key="1">
    <citation type="submission" date="2019-05" db="EMBL/GenBank/DDBJ databases">
        <authorList>
            <person name="Schori C."/>
            <person name="Ahrens C."/>
        </authorList>
    </citation>
    <scope>NUCLEOTIDE SEQUENCE [LARGE SCALE GENOMIC DNA]</scope>
    <source>
        <strain evidence="4 6">DSM 10702</strain>
    </source>
</reference>
<dbReference type="KEGG" id="cbut:ATN24_05340"/>
<dbReference type="PANTHER" id="PTHR35795:SF1">
    <property type="entry name" value="BIS(5'-NUCLEOSYL)-TETRAPHOSPHATASE, SYMMETRICAL"/>
    <property type="match status" value="1"/>
</dbReference>
<keyword evidence="1 3" id="KW-0378">Hydrolase</keyword>
<gene>
    <name evidence="4" type="ORF">FF104_13960</name>
    <name evidence="3" type="ORF">GND98_008505</name>
</gene>
<evidence type="ECO:0000313" key="3">
    <source>
        <dbReference type="EMBL" id="NAS17917.1"/>
    </source>
</evidence>
<dbReference type="EMBL" id="WOFV02000021">
    <property type="protein sequence ID" value="NAS17917.1"/>
    <property type="molecule type" value="Genomic_DNA"/>
</dbReference>
<proteinExistence type="predicted"/>
<reference evidence="3 5" key="2">
    <citation type="submission" date="2020-01" db="EMBL/GenBank/DDBJ databases">
        <title>Genome sequence of a 1,3-propanediol producer, Clostridium butyricum S3.</title>
        <authorList>
            <person name="Zhou J."/>
        </authorList>
    </citation>
    <scope>NUCLEOTIDE SEQUENCE [LARGE SCALE GENOMIC DNA]</scope>
    <source>
        <strain evidence="3 5">S3</strain>
    </source>
</reference>
<dbReference type="PROSITE" id="PS51831">
    <property type="entry name" value="HD"/>
    <property type="match status" value="1"/>
</dbReference>
<feature type="domain" description="HD" evidence="2">
    <location>
        <begin position="75"/>
        <end position="189"/>
    </location>
</feature>
<dbReference type="CDD" id="cd00077">
    <property type="entry name" value="HDc"/>
    <property type="match status" value="1"/>
</dbReference>
<dbReference type="Proteomes" id="UP000515243">
    <property type="component" value="Chromosome 1"/>
</dbReference>
<dbReference type="Gene3D" id="1.10.3210.10">
    <property type="entry name" value="Hypothetical protein af1432"/>
    <property type="match status" value="1"/>
</dbReference>
<dbReference type="SMART" id="SM00471">
    <property type="entry name" value="HDc"/>
    <property type="match status" value="1"/>
</dbReference>